<evidence type="ECO:0000313" key="2">
    <source>
        <dbReference type="Proteomes" id="UP001215598"/>
    </source>
</evidence>
<name>A0AAD7N3H7_9AGAR</name>
<accession>A0AAD7N3H7</accession>
<comment type="caution">
    <text evidence="1">The sequence shown here is derived from an EMBL/GenBank/DDBJ whole genome shotgun (WGS) entry which is preliminary data.</text>
</comment>
<sequence length="169" mass="18600">MANQPPPADDNPRYREFRRQVLLSQQAPITGTQVIMHPAFEDISFMFCGQVSKACLMVGDDGNLWPRLLDMDVAHDLASIPVVSTMKLTLEDYLGVDFSDIEITFEVSNPAGVTVLDIINALANECARVIQTSEGPMPLAEALNTRFFEGLSLMERTGDALKGYIDFGS</sequence>
<dbReference type="Proteomes" id="UP001215598">
    <property type="component" value="Unassembled WGS sequence"/>
</dbReference>
<gene>
    <name evidence="1" type="ORF">B0H16DRAFT_1860669</name>
</gene>
<keyword evidence="2" id="KW-1185">Reference proteome</keyword>
<proteinExistence type="predicted"/>
<dbReference type="EMBL" id="JARKIB010000093">
    <property type="protein sequence ID" value="KAJ7742864.1"/>
    <property type="molecule type" value="Genomic_DNA"/>
</dbReference>
<dbReference type="AlphaFoldDB" id="A0AAD7N3H7"/>
<organism evidence="1 2">
    <name type="scientific">Mycena metata</name>
    <dbReference type="NCBI Taxonomy" id="1033252"/>
    <lineage>
        <taxon>Eukaryota</taxon>
        <taxon>Fungi</taxon>
        <taxon>Dikarya</taxon>
        <taxon>Basidiomycota</taxon>
        <taxon>Agaricomycotina</taxon>
        <taxon>Agaricomycetes</taxon>
        <taxon>Agaricomycetidae</taxon>
        <taxon>Agaricales</taxon>
        <taxon>Marasmiineae</taxon>
        <taxon>Mycenaceae</taxon>
        <taxon>Mycena</taxon>
    </lineage>
</organism>
<protein>
    <submittedName>
        <fullName evidence="1">Uncharacterized protein</fullName>
    </submittedName>
</protein>
<evidence type="ECO:0000313" key="1">
    <source>
        <dbReference type="EMBL" id="KAJ7742864.1"/>
    </source>
</evidence>
<reference evidence="1" key="1">
    <citation type="submission" date="2023-03" db="EMBL/GenBank/DDBJ databases">
        <title>Massive genome expansion in bonnet fungi (Mycena s.s.) driven by repeated elements and novel gene families across ecological guilds.</title>
        <authorList>
            <consortium name="Lawrence Berkeley National Laboratory"/>
            <person name="Harder C.B."/>
            <person name="Miyauchi S."/>
            <person name="Viragh M."/>
            <person name="Kuo A."/>
            <person name="Thoen E."/>
            <person name="Andreopoulos B."/>
            <person name="Lu D."/>
            <person name="Skrede I."/>
            <person name="Drula E."/>
            <person name="Henrissat B."/>
            <person name="Morin E."/>
            <person name="Kohler A."/>
            <person name="Barry K."/>
            <person name="LaButti K."/>
            <person name="Morin E."/>
            <person name="Salamov A."/>
            <person name="Lipzen A."/>
            <person name="Mereny Z."/>
            <person name="Hegedus B."/>
            <person name="Baldrian P."/>
            <person name="Stursova M."/>
            <person name="Weitz H."/>
            <person name="Taylor A."/>
            <person name="Grigoriev I.V."/>
            <person name="Nagy L.G."/>
            <person name="Martin F."/>
            <person name="Kauserud H."/>
        </authorList>
    </citation>
    <scope>NUCLEOTIDE SEQUENCE</scope>
    <source>
        <strain evidence="1">CBHHK182m</strain>
    </source>
</reference>